<dbReference type="AlphaFoldDB" id="A0A2K9PTT2"/>
<dbReference type="PANTHER" id="PTHR43640">
    <property type="entry name" value="OS07G0260300 PROTEIN"/>
    <property type="match status" value="1"/>
</dbReference>
<sequence length="207" mass="22789">MKKAVQIISVAFVVLFISAFVVNESSTLGEGYKIGDVAEDFSLKNIDGNMVSLSDYKDAKGYIVIFTCNTCPYAVMYEDRIIALNEKYASQGYPVIAIMPNNTDVKPGDNMEAMKNRAKSKGFTFPYLIDKKQSVYPKYGATKTPHVFILKKTDGGNVVKYIGAIDDNYKDASAVKTKYVENAVDALLKGKEVKQTETKAIGCSIKV</sequence>
<dbReference type="GO" id="GO:0016491">
    <property type="term" value="F:oxidoreductase activity"/>
    <property type="evidence" value="ECO:0007669"/>
    <property type="project" value="InterPro"/>
</dbReference>
<proteinExistence type="predicted"/>
<dbReference type="Pfam" id="PF00578">
    <property type="entry name" value="AhpC-TSA"/>
    <property type="match status" value="1"/>
</dbReference>
<name>A0A2K9PTT2_9FLAO</name>
<accession>A0A2K9PTT2</accession>
<dbReference type="OrthoDB" id="9809746at2"/>
<dbReference type="Gene3D" id="3.40.30.10">
    <property type="entry name" value="Glutaredoxin"/>
    <property type="match status" value="1"/>
</dbReference>
<dbReference type="InterPro" id="IPR000866">
    <property type="entry name" value="AhpC/TSA"/>
</dbReference>
<dbReference type="Proteomes" id="UP000235826">
    <property type="component" value="Chromosome"/>
</dbReference>
<feature type="domain" description="Thioredoxin" evidence="1">
    <location>
        <begin position="32"/>
        <end position="189"/>
    </location>
</feature>
<dbReference type="RefSeq" id="WP_102757117.1">
    <property type="nucleotide sequence ID" value="NZ_CP025791.1"/>
</dbReference>
<dbReference type="EMBL" id="CP025791">
    <property type="protein sequence ID" value="AUP80471.1"/>
    <property type="molecule type" value="Genomic_DNA"/>
</dbReference>
<dbReference type="PANTHER" id="PTHR43640:SF1">
    <property type="entry name" value="THIOREDOXIN-DEPENDENT PEROXIREDOXIN"/>
    <property type="match status" value="1"/>
</dbReference>
<gene>
    <name evidence="2" type="ORF">C1H87_17835</name>
</gene>
<evidence type="ECO:0000259" key="1">
    <source>
        <dbReference type="PROSITE" id="PS51352"/>
    </source>
</evidence>
<evidence type="ECO:0000313" key="2">
    <source>
        <dbReference type="EMBL" id="AUP80471.1"/>
    </source>
</evidence>
<dbReference type="CDD" id="cd02969">
    <property type="entry name" value="PRX_like1"/>
    <property type="match status" value="1"/>
</dbReference>
<protein>
    <submittedName>
        <fullName evidence="2">Thioredoxin family protein</fullName>
    </submittedName>
</protein>
<dbReference type="InterPro" id="IPR036249">
    <property type="entry name" value="Thioredoxin-like_sf"/>
</dbReference>
<dbReference type="InterPro" id="IPR047262">
    <property type="entry name" value="PRX-like1"/>
</dbReference>
<dbReference type="KEGG" id="fek:C1H87_17835"/>
<evidence type="ECO:0000313" key="3">
    <source>
        <dbReference type="Proteomes" id="UP000235826"/>
    </source>
</evidence>
<dbReference type="GO" id="GO:0016209">
    <property type="term" value="F:antioxidant activity"/>
    <property type="evidence" value="ECO:0007669"/>
    <property type="project" value="InterPro"/>
</dbReference>
<keyword evidence="3" id="KW-1185">Reference proteome</keyword>
<organism evidence="2 3">
    <name type="scientific">Flavivirga eckloniae</name>
    <dbReference type="NCBI Taxonomy" id="1803846"/>
    <lineage>
        <taxon>Bacteria</taxon>
        <taxon>Pseudomonadati</taxon>
        <taxon>Bacteroidota</taxon>
        <taxon>Flavobacteriia</taxon>
        <taxon>Flavobacteriales</taxon>
        <taxon>Flavobacteriaceae</taxon>
        <taxon>Flavivirga</taxon>
    </lineage>
</organism>
<dbReference type="PROSITE" id="PS51352">
    <property type="entry name" value="THIOREDOXIN_2"/>
    <property type="match status" value="1"/>
</dbReference>
<dbReference type="InterPro" id="IPR013766">
    <property type="entry name" value="Thioredoxin_domain"/>
</dbReference>
<dbReference type="SUPFAM" id="SSF52833">
    <property type="entry name" value="Thioredoxin-like"/>
    <property type="match status" value="1"/>
</dbReference>
<reference evidence="2 3" key="1">
    <citation type="submission" date="2018-01" db="EMBL/GenBank/DDBJ databases">
        <title>Complete genome sequence of Flavivirga eckloniae ECD14 isolated from seaweed Ecklonia cava.</title>
        <authorList>
            <person name="Lee J.H."/>
            <person name="Baik K.S."/>
            <person name="Seong C.N."/>
        </authorList>
    </citation>
    <scope>NUCLEOTIDE SEQUENCE [LARGE SCALE GENOMIC DNA]</scope>
    <source>
        <strain evidence="2 3">ECD14</strain>
    </source>
</reference>